<feature type="signal peptide" evidence="10">
    <location>
        <begin position="1"/>
        <end position="22"/>
    </location>
</feature>
<name>A0A1T5DK81_9FLAO</name>
<accession>A0A1T5DK81</accession>
<evidence type="ECO:0000256" key="2">
    <source>
        <dbReference type="ARBA" id="ARBA00022448"/>
    </source>
</evidence>
<dbReference type="OrthoDB" id="9768177at2"/>
<dbReference type="EMBL" id="FUYY01000005">
    <property type="protein sequence ID" value="SKB71853.1"/>
    <property type="molecule type" value="Genomic_DNA"/>
</dbReference>
<dbReference type="InterPro" id="IPR023996">
    <property type="entry name" value="TonB-dep_OMP_SusC/RagA"/>
</dbReference>
<keyword evidence="10" id="KW-0732">Signal</keyword>
<evidence type="ECO:0000256" key="8">
    <source>
        <dbReference type="PROSITE-ProRule" id="PRU01360"/>
    </source>
</evidence>
<dbReference type="InterPro" id="IPR000531">
    <property type="entry name" value="Beta-barrel_TonB"/>
</dbReference>
<dbReference type="RefSeq" id="WP_079721529.1">
    <property type="nucleotide sequence ID" value="NZ_FUYY01000005.1"/>
</dbReference>
<proteinExistence type="inferred from homology"/>
<dbReference type="NCBIfam" id="TIGR04056">
    <property type="entry name" value="OMP_RagA_SusC"/>
    <property type="match status" value="1"/>
</dbReference>
<evidence type="ECO:0000256" key="5">
    <source>
        <dbReference type="ARBA" id="ARBA00023077"/>
    </source>
</evidence>
<feature type="domain" description="TonB-dependent receptor-like beta-barrel" evidence="11">
    <location>
        <begin position="521"/>
        <end position="1031"/>
    </location>
</feature>
<evidence type="ECO:0000256" key="3">
    <source>
        <dbReference type="ARBA" id="ARBA00022452"/>
    </source>
</evidence>
<dbReference type="STRING" id="241145.SAMN05660776_2686"/>
<dbReference type="SUPFAM" id="SSF49464">
    <property type="entry name" value="Carboxypeptidase regulatory domain-like"/>
    <property type="match status" value="1"/>
</dbReference>
<dbReference type="SUPFAM" id="SSF56935">
    <property type="entry name" value="Porins"/>
    <property type="match status" value="1"/>
</dbReference>
<dbReference type="InterPro" id="IPR023997">
    <property type="entry name" value="TonB-dep_OMP_SusC/RagA_CS"/>
</dbReference>
<evidence type="ECO:0000256" key="6">
    <source>
        <dbReference type="ARBA" id="ARBA00023136"/>
    </source>
</evidence>
<dbReference type="Gene3D" id="2.170.130.10">
    <property type="entry name" value="TonB-dependent receptor, plug domain"/>
    <property type="match status" value="1"/>
</dbReference>
<dbReference type="InterPro" id="IPR037066">
    <property type="entry name" value="Plug_dom_sf"/>
</dbReference>
<feature type="chain" id="PRO_5013024456" evidence="10">
    <location>
        <begin position="23"/>
        <end position="1070"/>
    </location>
</feature>
<gene>
    <name evidence="13" type="ORF">SAMN05660776_2686</name>
</gene>
<dbReference type="InterPro" id="IPR012910">
    <property type="entry name" value="Plug_dom"/>
</dbReference>
<evidence type="ECO:0000256" key="10">
    <source>
        <dbReference type="SAM" id="SignalP"/>
    </source>
</evidence>
<keyword evidence="14" id="KW-1185">Reference proteome</keyword>
<keyword evidence="6 8" id="KW-0472">Membrane</keyword>
<sequence length="1070" mass="120300">MNFNKKLWLALACFFMIGLSYAQDQKIKVSGTVTDSQGMPLPGVTIMEKGTANGTSTDFDGNYLINIPAAKSNILEFSYISFETQSIPINSQTDVVKNIIMKTSQNELEEIVVVGFGRKKKENLTGAVSQVGEEVFESRPVLSADKALQGAVAGLNISTDAGGELDGNLDINIRGIGTIGEGSSGSPLVLIDGIEGDLNTINPNDIKNISVLKDAAAASIYGSRAPFGVILVTTKEGVQGKTRINYSTNFRYKTPINVPERMNSLEYAYMLNDLYVNTGRNPIYNENRIDLIKSYRNGDLAFGTEPNSSGTNWTLNRAAYGDEDWYNIHLKDLSLGQEHNLSVNGGSEKITYYTSANFLTQEGIFHYSNEDFDRFSLNAKINAELSDKFDLSLNTRFMRKNQDRPTAQGSRFYHNLSRSVPTSPLYTPYGEYMENSMVQQLTDGGRFKEQTDYFYNTIKLTYEPIEDWKIYGQVNSRIENHDDTKHIAKISVTQPTGESEYIPVFSGYVPNIETRDWGISAITAPGQNYYQVNNGQVNYLGVNFYSDYETSFGDHNFTFLLGAQSELYQSHFSQLGTDNIESDDTPFISQNGEKYVFESKGTWSNVGVFSRINYDYKQRYLLEANFRADGASRFPSDERWGYFPSFSAGWNIAKEAFWDDFKRKVSELKIRGSWGMLGNQNTNSFYPYFQNMSIQNGNWIVNDNVPSSIYAPRPFSSSITWEKIISYNYGFDIAAFNNRLTASADIFERKTKDMVGPAPLKPGTFGTVVPRTNNAELVSKGWELSLGWKDRINDDFSYNANVVVSDVKSEVTEYSNPDKIIMVNGRDQFYKGKNIGEIWGYESAGIAKSDLEMNQWLESNKPNFGSNWAGGDMKYKDLNGDNLVDAGARKLDDRGDLTRIGNSTPRYTFGINLGFEYKAFDFRAFVQGVGKRDVLLSGGAFYPGINQWQISPYSAHLDYFRAYGADLGANLDSYYPRPFIGDKNYKAQTHFLQDASYVRLKNVQIGFNVPNQLLKKWGFQNLRLYISGENIYTHTNLRMFDPEGIQDLINGSGKTYPMSATFSTGLNVTF</sequence>
<dbReference type="InterPro" id="IPR008969">
    <property type="entry name" value="CarboxyPept-like_regulatory"/>
</dbReference>
<feature type="domain" description="TonB-dependent receptor plug" evidence="12">
    <location>
        <begin position="121"/>
        <end position="229"/>
    </location>
</feature>
<evidence type="ECO:0000313" key="14">
    <source>
        <dbReference type="Proteomes" id="UP000190230"/>
    </source>
</evidence>
<dbReference type="Pfam" id="PF00593">
    <property type="entry name" value="TonB_dep_Rec_b-barrel"/>
    <property type="match status" value="1"/>
</dbReference>
<keyword evidence="3 8" id="KW-1134">Transmembrane beta strand</keyword>
<evidence type="ECO:0000256" key="1">
    <source>
        <dbReference type="ARBA" id="ARBA00004571"/>
    </source>
</evidence>
<keyword evidence="5 9" id="KW-0798">TonB box</keyword>
<evidence type="ECO:0000256" key="9">
    <source>
        <dbReference type="RuleBase" id="RU003357"/>
    </source>
</evidence>
<dbReference type="InterPro" id="IPR039426">
    <property type="entry name" value="TonB-dep_rcpt-like"/>
</dbReference>
<dbReference type="Pfam" id="PF13715">
    <property type="entry name" value="CarbopepD_reg_2"/>
    <property type="match status" value="1"/>
</dbReference>
<comment type="similarity">
    <text evidence="8 9">Belongs to the TonB-dependent receptor family.</text>
</comment>
<reference evidence="14" key="1">
    <citation type="submission" date="2017-02" db="EMBL/GenBank/DDBJ databases">
        <authorList>
            <person name="Varghese N."/>
            <person name="Submissions S."/>
        </authorList>
    </citation>
    <scope>NUCLEOTIDE SEQUENCE [LARGE SCALE GENOMIC DNA]</scope>
    <source>
        <strain evidence="14">DSM 23405</strain>
    </source>
</reference>
<dbReference type="InterPro" id="IPR036942">
    <property type="entry name" value="Beta-barrel_TonB_sf"/>
</dbReference>
<dbReference type="Pfam" id="PF07715">
    <property type="entry name" value="Plug"/>
    <property type="match status" value="1"/>
</dbReference>
<evidence type="ECO:0000259" key="11">
    <source>
        <dbReference type="Pfam" id="PF00593"/>
    </source>
</evidence>
<dbReference type="Gene3D" id="2.40.170.20">
    <property type="entry name" value="TonB-dependent receptor, beta-barrel domain"/>
    <property type="match status" value="1"/>
</dbReference>
<keyword evidence="4 8" id="KW-0812">Transmembrane</keyword>
<comment type="subcellular location">
    <subcellularLocation>
        <location evidence="1 8">Cell outer membrane</location>
        <topology evidence="1 8">Multi-pass membrane protein</topology>
    </subcellularLocation>
</comment>
<dbReference type="AlphaFoldDB" id="A0A1T5DK81"/>
<evidence type="ECO:0000313" key="13">
    <source>
        <dbReference type="EMBL" id="SKB71853.1"/>
    </source>
</evidence>
<evidence type="ECO:0000256" key="4">
    <source>
        <dbReference type="ARBA" id="ARBA00022692"/>
    </source>
</evidence>
<evidence type="ECO:0000259" key="12">
    <source>
        <dbReference type="Pfam" id="PF07715"/>
    </source>
</evidence>
<organism evidence="13 14">
    <name type="scientific">Salegentibacter holothuriorum</name>
    <dbReference type="NCBI Taxonomy" id="241145"/>
    <lineage>
        <taxon>Bacteria</taxon>
        <taxon>Pseudomonadati</taxon>
        <taxon>Bacteroidota</taxon>
        <taxon>Flavobacteriia</taxon>
        <taxon>Flavobacteriales</taxon>
        <taxon>Flavobacteriaceae</taxon>
        <taxon>Salegentibacter</taxon>
    </lineage>
</organism>
<protein>
    <submittedName>
        <fullName evidence="13">TonB-linked outer membrane protein, SusC/RagA family</fullName>
    </submittedName>
</protein>
<keyword evidence="2 8" id="KW-0813">Transport</keyword>
<keyword evidence="7 8" id="KW-0998">Cell outer membrane</keyword>
<evidence type="ECO:0000256" key="7">
    <source>
        <dbReference type="ARBA" id="ARBA00023237"/>
    </source>
</evidence>
<dbReference type="GO" id="GO:0009279">
    <property type="term" value="C:cell outer membrane"/>
    <property type="evidence" value="ECO:0007669"/>
    <property type="project" value="UniProtKB-SubCell"/>
</dbReference>
<dbReference type="Gene3D" id="2.60.40.1120">
    <property type="entry name" value="Carboxypeptidase-like, regulatory domain"/>
    <property type="match status" value="1"/>
</dbReference>
<dbReference type="PROSITE" id="PS52016">
    <property type="entry name" value="TONB_DEPENDENT_REC_3"/>
    <property type="match status" value="1"/>
</dbReference>
<dbReference type="Proteomes" id="UP000190230">
    <property type="component" value="Unassembled WGS sequence"/>
</dbReference>
<dbReference type="NCBIfam" id="TIGR04057">
    <property type="entry name" value="SusC_RagA_signa"/>
    <property type="match status" value="1"/>
</dbReference>